<sequence length="387" mass="43485">MLSGGMMRDLSLPDTVRIFQMMSEMARNKNSVNLSQGIPENCMDAAWETAISVQKKVNWQYMPTNGMDCLQDAVKSRFYNDCFDEVTITSGCTESLLCAMHAYRQVGYTQLIVTEPYYSYYTGMAKLSGLHFVSVPFLVQKGKLALDLDTIERKATLSKSVILINSPHNPTGYVLTPDDWNHLFDIISNNHTALLFDDVYRDFNYSHYKTPYSLLQGKTAIIAGSLSKSLAATGARIGWLTGNGPAIEHARDAHRYMSNCSPGIIQQAAAEMINGIEDSRLEAIRHHYRLKRDDLRNALINFGFDVINPDGGHFIMARLKGVENLSAFQICEMLTDNYGVTPLPLDGFLEENTRCWLRFSFAVNSTLIAEVGKRLRSSTMSRESDYV</sequence>
<dbReference type="PROSITE" id="PS00105">
    <property type="entry name" value="AA_TRANSFER_CLASS_1"/>
    <property type="match status" value="1"/>
</dbReference>
<dbReference type="InterPro" id="IPR015421">
    <property type="entry name" value="PyrdxlP-dep_Trfase_major"/>
</dbReference>
<keyword evidence="2 5" id="KW-0032">Aminotransferase</keyword>
<keyword evidence="9" id="KW-1185">Reference proteome</keyword>
<comment type="cofactor">
    <cofactor evidence="1 5">
        <name>pyridoxal 5'-phosphate</name>
        <dbReference type="ChEBI" id="CHEBI:597326"/>
    </cofactor>
</comment>
<feature type="domain" description="Aminotransferase class I/classII large" evidence="6">
    <location>
        <begin position="31"/>
        <end position="371"/>
    </location>
</feature>
<proteinExistence type="inferred from homology"/>
<dbReference type="KEGG" id="sera:Ser39006_015160"/>
<evidence type="ECO:0000256" key="1">
    <source>
        <dbReference type="ARBA" id="ARBA00001933"/>
    </source>
</evidence>
<reference evidence="8" key="4">
    <citation type="submission" date="2017-11" db="EMBL/GenBank/DDBJ databases">
        <title>Complete genome sequence of Serratia sp. ATCC 39006.</title>
        <authorList>
            <person name="Hampton H.G."/>
            <person name="Jackson S.A."/>
            <person name="Jauregui R."/>
            <person name="Poulter G.T.M."/>
            <person name="Salmond G.P.C."/>
            <person name="Fineran P.C."/>
        </authorList>
    </citation>
    <scope>NUCLEOTIDE SEQUENCE</scope>
    <source>
        <strain evidence="8">ATCC 39006</strain>
    </source>
</reference>
<keyword evidence="4" id="KW-0663">Pyridoxal phosphate</keyword>
<evidence type="ECO:0000256" key="4">
    <source>
        <dbReference type="ARBA" id="ARBA00022898"/>
    </source>
</evidence>
<reference evidence="8" key="2">
    <citation type="submission" date="2013-09" db="EMBL/GenBank/DDBJ databases">
        <authorList>
            <person name="Wang G."/>
            <person name="Yang Y."/>
            <person name="Su Y."/>
        </authorList>
    </citation>
    <scope>NUCLEOTIDE SEQUENCE</scope>
    <source>
        <strain evidence="8">ATCC 39006</strain>
    </source>
</reference>
<dbReference type="Gene3D" id="3.40.640.10">
    <property type="entry name" value="Type I PLP-dependent aspartate aminotransferase-like (Major domain)"/>
    <property type="match status" value="1"/>
</dbReference>
<gene>
    <name evidence="7" type="ORF">CWC46_15155</name>
    <name evidence="8" type="ORF">Ser39006_015160</name>
</gene>
<name>A0A2I5T8Y0_SERS3</name>
<dbReference type="STRING" id="104623.Ser39006_02451"/>
<organism evidence="8 9">
    <name type="scientific">Serratia sp. (strain ATCC 39006)</name>
    <name type="common">Prodigiosinella confusarubida</name>
    <dbReference type="NCBI Taxonomy" id="104623"/>
    <lineage>
        <taxon>Bacteria</taxon>
        <taxon>Pseudomonadati</taxon>
        <taxon>Pseudomonadota</taxon>
        <taxon>Gammaproteobacteria</taxon>
        <taxon>Enterobacterales</taxon>
        <taxon>Pectobacteriaceae</taxon>
        <taxon>Prodigiosinella</taxon>
    </lineage>
</organism>
<evidence type="ECO:0000256" key="5">
    <source>
        <dbReference type="RuleBase" id="RU000481"/>
    </source>
</evidence>
<dbReference type="PANTHER" id="PTHR43807">
    <property type="entry name" value="FI04487P"/>
    <property type="match status" value="1"/>
</dbReference>
<dbReference type="CDD" id="cd00609">
    <property type="entry name" value="AAT_like"/>
    <property type="match status" value="1"/>
</dbReference>
<dbReference type="Proteomes" id="UP000233778">
    <property type="component" value="Chromosome"/>
</dbReference>
<dbReference type="SUPFAM" id="SSF53383">
    <property type="entry name" value="PLP-dependent transferases"/>
    <property type="match status" value="1"/>
</dbReference>
<evidence type="ECO:0000259" key="6">
    <source>
        <dbReference type="Pfam" id="PF00155"/>
    </source>
</evidence>
<evidence type="ECO:0000313" key="10">
    <source>
        <dbReference type="Proteomes" id="UP000233778"/>
    </source>
</evidence>
<dbReference type="InterPro" id="IPR004838">
    <property type="entry name" value="NHTrfase_class1_PyrdxlP-BS"/>
</dbReference>
<evidence type="ECO:0000313" key="7">
    <source>
        <dbReference type="EMBL" id="AUH01033.1"/>
    </source>
</evidence>
<evidence type="ECO:0000256" key="3">
    <source>
        <dbReference type="ARBA" id="ARBA00022679"/>
    </source>
</evidence>
<dbReference type="Gene3D" id="3.90.1150.10">
    <property type="entry name" value="Aspartate Aminotransferase, domain 1"/>
    <property type="match status" value="1"/>
</dbReference>
<dbReference type="InterPro" id="IPR051326">
    <property type="entry name" value="Kynurenine-oxoglutarate_AT"/>
</dbReference>
<dbReference type="GO" id="GO:0005737">
    <property type="term" value="C:cytoplasm"/>
    <property type="evidence" value="ECO:0007669"/>
    <property type="project" value="TreeGrafter"/>
</dbReference>
<protein>
    <recommendedName>
        <fullName evidence="5">Aminotransferase</fullName>
        <ecNumber evidence="5">2.6.1.-</ecNumber>
    </recommendedName>
</protein>
<evidence type="ECO:0000313" key="8">
    <source>
        <dbReference type="EMBL" id="AUH05354.1"/>
    </source>
</evidence>
<evidence type="ECO:0000256" key="2">
    <source>
        <dbReference type="ARBA" id="ARBA00022576"/>
    </source>
</evidence>
<keyword evidence="3 5" id="KW-0808">Transferase</keyword>
<dbReference type="EMBL" id="CP025084">
    <property type="protein sequence ID" value="AUH05354.1"/>
    <property type="molecule type" value="Genomic_DNA"/>
</dbReference>
<accession>A0A2I5T8Y0</accession>
<dbReference type="InterPro" id="IPR015424">
    <property type="entry name" value="PyrdxlP-dep_Trfase"/>
</dbReference>
<dbReference type="GO" id="GO:0016212">
    <property type="term" value="F:kynurenine-oxoglutarate transaminase activity"/>
    <property type="evidence" value="ECO:0007669"/>
    <property type="project" value="TreeGrafter"/>
</dbReference>
<dbReference type="EMBL" id="CP025085">
    <property type="protein sequence ID" value="AUH01033.1"/>
    <property type="molecule type" value="Genomic_DNA"/>
</dbReference>
<dbReference type="InterPro" id="IPR015422">
    <property type="entry name" value="PyrdxlP-dep_Trfase_small"/>
</dbReference>
<evidence type="ECO:0000313" key="9">
    <source>
        <dbReference type="Proteomes" id="UP000017700"/>
    </source>
</evidence>
<dbReference type="InterPro" id="IPR004839">
    <property type="entry name" value="Aminotransferase_I/II_large"/>
</dbReference>
<dbReference type="Proteomes" id="UP000017700">
    <property type="component" value="Chromosome"/>
</dbReference>
<reference evidence="7 10" key="3">
    <citation type="submission" date="2017-11" db="EMBL/GenBank/DDBJ databases">
        <title>Complete genome sequence of Serratia sp. ATCC 39006 LacA.</title>
        <authorList>
            <person name="Hampton H.G."/>
            <person name="Jackson S.A."/>
            <person name="Jauregui R."/>
            <person name="Poulter G.T.M."/>
            <person name="Salmond G.P.C."/>
            <person name="Fineran P.C."/>
        </authorList>
    </citation>
    <scope>NUCLEOTIDE SEQUENCE [LARGE SCALE GENOMIC DNA]</scope>
    <source>
        <strain evidence="7 10">ATCC 39006</strain>
    </source>
</reference>
<dbReference type="PANTHER" id="PTHR43807:SF20">
    <property type="entry name" value="FI04487P"/>
    <property type="match status" value="1"/>
</dbReference>
<comment type="similarity">
    <text evidence="5">Belongs to the class-I pyridoxal-phosphate-dependent aminotransferase family.</text>
</comment>
<dbReference type="AlphaFoldDB" id="A0A2I5T8Y0"/>
<dbReference type="GO" id="GO:0030170">
    <property type="term" value="F:pyridoxal phosphate binding"/>
    <property type="evidence" value="ECO:0007669"/>
    <property type="project" value="InterPro"/>
</dbReference>
<reference evidence="8 9" key="1">
    <citation type="journal article" date="2013" name="Genome Announc.">
        <title>Draft genome sequence of Serratia sp. strain ATCC 39006, a model bacterium for analysis of the biosynthesis and regulation of prodigiosin, a carbapenem, and gas vesicles.</title>
        <authorList>
            <person name="Fineran P.C."/>
            <person name="Iglesias Cans M.C."/>
            <person name="Ramsay J.P."/>
            <person name="Wilf N.M."/>
            <person name="Cossyleon D."/>
            <person name="McNeil M.B."/>
            <person name="Williamson N.R."/>
            <person name="Monson R.E."/>
            <person name="Becher S.A."/>
            <person name="Stanton J.A."/>
            <person name="Brugger K."/>
            <person name="Brown S.D."/>
            <person name="Salmond G.P."/>
        </authorList>
    </citation>
    <scope>NUCLEOTIDE SEQUENCE [LARGE SCALE GENOMIC DNA]</scope>
    <source>
        <strain evidence="8">ATCC 39006</strain>
        <strain evidence="9">ATCC 39006 / SC 11482</strain>
    </source>
</reference>
<dbReference type="EC" id="2.6.1.-" evidence="5"/>
<dbReference type="Pfam" id="PF00155">
    <property type="entry name" value="Aminotran_1_2"/>
    <property type="match status" value="1"/>
</dbReference>
<dbReference type="KEGG" id="serq:CWC46_15155"/>